<comment type="caution">
    <text evidence="2">The sequence shown here is derived from an EMBL/GenBank/DDBJ whole genome shotgun (WGS) entry which is preliminary data.</text>
</comment>
<dbReference type="RefSeq" id="WP_345563249.1">
    <property type="nucleotide sequence ID" value="NZ_BAABDQ010000007.1"/>
</dbReference>
<dbReference type="Proteomes" id="UP001500630">
    <property type="component" value="Unassembled WGS sequence"/>
</dbReference>
<accession>A0ABP6WP44</accession>
<feature type="region of interest" description="Disordered" evidence="1">
    <location>
        <begin position="74"/>
        <end position="124"/>
    </location>
</feature>
<feature type="compositionally biased region" description="Basic and acidic residues" evidence="1">
    <location>
        <begin position="79"/>
        <end position="98"/>
    </location>
</feature>
<reference evidence="3" key="1">
    <citation type="journal article" date="2019" name="Int. J. Syst. Evol. Microbiol.">
        <title>The Global Catalogue of Microorganisms (GCM) 10K type strain sequencing project: providing services to taxonomists for standard genome sequencing and annotation.</title>
        <authorList>
            <consortium name="The Broad Institute Genomics Platform"/>
            <consortium name="The Broad Institute Genome Sequencing Center for Infectious Disease"/>
            <person name="Wu L."/>
            <person name="Ma J."/>
        </authorList>
    </citation>
    <scope>NUCLEOTIDE SEQUENCE [LARGE SCALE GENOMIC DNA]</scope>
    <source>
        <strain evidence="3">JCM 17326</strain>
    </source>
</reference>
<evidence type="ECO:0000313" key="3">
    <source>
        <dbReference type="Proteomes" id="UP001500630"/>
    </source>
</evidence>
<feature type="compositionally biased region" description="Basic and acidic residues" evidence="1">
    <location>
        <begin position="108"/>
        <end position="124"/>
    </location>
</feature>
<feature type="compositionally biased region" description="Basic and acidic residues" evidence="1">
    <location>
        <begin position="28"/>
        <end position="37"/>
    </location>
</feature>
<keyword evidence="3" id="KW-1185">Reference proteome</keyword>
<dbReference type="EMBL" id="BAABDQ010000007">
    <property type="protein sequence ID" value="GAA3553267.1"/>
    <property type="molecule type" value="Genomic_DNA"/>
</dbReference>
<protein>
    <submittedName>
        <fullName evidence="2">Uncharacterized protein</fullName>
    </submittedName>
</protein>
<name>A0ABP6WP44_9ACTN</name>
<organism evidence="2 3">
    <name type="scientific">Nonomuraea rosea</name>
    <dbReference type="NCBI Taxonomy" id="638574"/>
    <lineage>
        <taxon>Bacteria</taxon>
        <taxon>Bacillati</taxon>
        <taxon>Actinomycetota</taxon>
        <taxon>Actinomycetes</taxon>
        <taxon>Streptosporangiales</taxon>
        <taxon>Streptosporangiaceae</taxon>
        <taxon>Nonomuraea</taxon>
    </lineage>
</organism>
<proteinExistence type="predicted"/>
<gene>
    <name evidence="2" type="ORF">GCM10022419_037080</name>
</gene>
<sequence>MTPSHWVAVPAQDSVRPDEKPQPAQDLARQRGQESSKEGPVLGRESHFGVSAELAFKDGDLVTQDENLHVLVPIAHGEQPQRGEGIRNGEVGQAKERSGSSCRNRFRLPGDRNSRMPREALAES</sequence>
<evidence type="ECO:0000313" key="2">
    <source>
        <dbReference type="EMBL" id="GAA3553267.1"/>
    </source>
</evidence>
<evidence type="ECO:0000256" key="1">
    <source>
        <dbReference type="SAM" id="MobiDB-lite"/>
    </source>
</evidence>
<feature type="region of interest" description="Disordered" evidence="1">
    <location>
        <begin position="1"/>
        <end position="45"/>
    </location>
</feature>